<proteinExistence type="predicted"/>
<evidence type="ECO:0000313" key="3">
    <source>
        <dbReference type="Proteomes" id="UP001240236"/>
    </source>
</evidence>
<evidence type="ECO:0000313" key="2">
    <source>
        <dbReference type="EMBL" id="MDQ0371673.1"/>
    </source>
</evidence>
<evidence type="ECO:0000313" key="1">
    <source>
        <dbReference type="EMBL" id="MDQ0363351.1"/>
    </source>
</evidence>
<keyword evidence="3" id="KW-1185">Reference proteome</keyword>
<name>A0AAE4B4N3_9ACTN</name>
<dbReference type="EMBL" id="JAUSUZ010000002">
    <property type="protein sequence ID" value="MDQ0371673.1"/>
    <property type="molecule type" value="Genomic_DNA"/>
</dbReference>
<protein>
    <submittedName>
        <fullName evidence="2">Uncharacterized protein</fullName>
    </submittedName>
</protein>
<dbReference type="Proteomes" id="UP001240236">
    <property type="component" value="Unassembled WGS sequence"/>
</dbReference>
<organism evidence="2 3">
    <name type="scientific">Catenuloplanes indicus</name>
    <dbReference type="NCBI Taxonomy" id="137267"/>
    <lineage>
        <taxon>Bacteria</taxon>
        <taxon>Bacillati</taxon>
        <taxon>Actinomycetota</taxon>
        <taxon>Actinomycetes</taxon>
        <taxon>Micromonosporales</taxon>
        <taxon>Micromonosporaceae</taxon>
        <taxon>Catenuloplanes</taxon>
    </lineage>
</organism>
<comment type="caution">
    <text evidence="2">The sequence shown here is derived from an EMBL/GenBank/DDBJ whole genome shotgun (WGS) entry which is preliminary data.</text>
</comment>
<gene>
    <name evidence="1" type="ORF">J2S42_000020</name>
    <name evidence="2" type="ORF">J2S42_008421</name>
</gene>
<dbReference type="EMBL" id="JAUSUZ010000001">
    <property type="protein sequence ID" value="MDQ0363351.1"/>
    <property type="molecule type" value="Genomic_DNA"/>
</dbReference>
<reference evidence="2 3" key="1">
    <citation type="submission" date="2023-07" db="EMBL/GenBank/DDBJ databases">
        <title>Sequencing the genomes of 1000 actinobacteria strains.</title>
        <authorList>
            <person name="Klenk H.-P."/>
        </authorList>
    </citation>
    <scope>NUCLEOTIDE SEQUENCE [LARGE SCALE GENOMIC DNA]</scope>
    <source>
        <strain evidence="2 3">DSM 44709</strain>
    </source>
</reference>
<sequence length="103" mass="11392">MNVNNMQEHRDLVAQIVSEFGIHPSWVGIDAVGDLKIGWDASGGNAIVDTRVERFSDGLWGVFRHERLNHEAESFETALRWALKPLAEEGLYKTGPVGAFTVG</sequence>
<dbReference type="RefSeq" id="WP_307233911.1">
    <property type="nucleotide sequence ID" value="NZ_JAUSUZ010000001.1"/>
</dbReference>
<accession>A0AAE4B4N3</accession>
<dbReference type="AlphaFoldDB" id="A0AAE4B4N3"/>